<gene>
    <name evidence="7" type="primary">crypto</name>
</gene>
<sequence length="517" mass="59071">MHCNYPLATQTTFQGQSIPDTTVHWFRLDALRLHDNPAFVDAVKTDGNFKAVFIIDPWFNANYNNGGPQVNVWRFLLEALHDLDSRLQKKPYCARLNVLYGQPTMILPELYKKWNVKKITFQASQVSSESMKHDGIIKILSEQQNVQAVSYFSHTLYDPANVIALNNGRVPLSYKEFRRLMPLMGKPASPIPEPHPMSLCMKAPPSELVPEPEGKIPKLQDLGLSDEFALYTNSWVGGETEALSRLSSFCSRRAAIPNEPVHWLMSKDTLSPYIKFGCLSVRQLFSQLLQFASTSSKGQELFELLTKNLLLREFAFLVGSSSPKFDVMEGNSLCIQLPWESNNVFIQAFRNGQTGYPWIDAIIRQIRQDGWAHFLARQSIAVFLTRGYLWISWVLGKEFFQEFMIDFELPVSSVCWMQSSCSGFFCTQIESYDPCLVGKQIDTDGHYIKTYVPELKDFPSEYVHQPWKCSSLHTEASWLCDREQYPKPIIDVCKQGELCCKRVQSIMKALADVYGVE</sequence>
<dbReference type="GO" id="GO:0032922">
    <property type="term" value="P:circadian regulation of gene expression"/>
    <property type="evidence" value="ECO:0007669"/>
    <property type="project" value="TreeGrafter"/>
</dbReference>
<feature type="site" description="Electron transfer via tryptophanyl radical" evidence="5">
    <location>
        <position position="393"/>
    </location>
</feature>
<accession>D5G3Q3</accession>
<organism evidence="7">
    <name type="scientific">Suberites domuncula</name>
    <name type="common">Sponge</name>
    <dbReference type="NCBI Taxonomy" id="55567"/>
    <lineage>
        <taxon>Eukaryota</taxon>
        <taxon>Metazoa</taxon>
        <taxon>Porifera</taxon>
        <taxon>Demospongiae</taxon>
        <taxon>Heteroscleromorpha</taxon>
        <taxon>Suberitida</taxon>
        <taxon>Suberitidae</taxon>
        <taxon>Suberites</taxon>
    </lineage>
</organism>
<dbReference type="GO" id="GO:0043153">
    <property type="term" value="P:entrainment of circadian clock by photoperiod"/>
    <property type="evidence" value="ECO:0007669"/>
    <property type="project" value="TreeGrafter"/>
</dbReference>
<protein>
    <submittedName>
        <fullName evidence="7">Cryptochrome</fullName>
    </submittedName>
</protein>
<evidence type="ECO:0000256" key="2">
    <source>
        <dbReference type="ARBA" id="ARBA00005862"/>
    </source>
</evidence>
<evidence type="ECO:0000259" key="6">
    <source>
        <dbReference type="PROSITE" id="PS51645"/>
    </source>
</evidence>
<dbReference type="InterPro" id="IPR005101">
    <property type="entry name" value="Cryptochr/Photolyase_FAD-bd"/>
</dbReference>
<dbReference type="GO" id="GO:0071949">
    <property type="term" value="F:FAD binding"/>
    <property type="evidence" value="ECO:0007669"/>
    <property type="project" value="TreeGrafter"/>
</dbReference>
<dbReference type="Gene3D" id="3.40.50.620">
    <property type="entry name" value="HUPs"/>
    <property type="match status" value="1"/>
</dbReference>
<dbReference type="PANTHER" id="PTHR11455:SF9">
    <property type="entry name" value="CRYPTOCHROME CIRCADIAN CLOCK 5 ISOFORM X1"/>
    <property type="match status" value="1"/>
</dbReference>
<dbReference type="InterPro" id="IPR036134">
    <property type="entry name" value="Crypto/Photolyase_FAD-like_sf"/>
</dbReference>
<dbReference type="GO" id="GO:0005634">
    <property type="term" value="C:nucleus"/>
    <property type="evidence" value="ECO:0007669"/>
    <property type="project" value="TreeGrafter"/>
</dbReference>
<evidence type="ECO:0000256" key="4">
    <source>
        <dbReference type="ARBA" id="ARBA00022827"/>
    </source>
</evidence>
<evidence type="ECO:0000256" key="3">
    <source>
        <dbReference type="ARBA" id="ARBA00022630"/>
    </source>
</evidence>
<dbReference type="AlphaFoldDB" id="D5G3Q3"/>
<dbReference type="Pfam" id="PF00875">
    <property type="entry name" value="DNA_photolyase"/>
    <property type="match status" value="1"/>
</dbReference>
<feature type="site" description="Electron transfer via tryptophanyl radical" evidence="5">
    <location>
        <position position="339"/>
    </location>
</feature>
<dbReference type="Gene3D" id="1.10.579.10">
    <property type="entry name" value="DNA Cyclobutane Dipyrimidine Photolyase, subunit A, domain 3"/>
    <property type="match status" value="1"/>
</dbReference>
<evidence type="ECO:0000256" key="5">
    <source>
        <dbReference type="PIRSR" id="PIRSR602081-2"/>
    </source>
</evidence>
<reference evidence="7" key="2">
    <citation type="journal article" date="2010" name="FEBS J.">
        <title>A cryptochrome-based photosensory system in the siliceous sponge Suberites domuncula (Demospongiae).</title>
        <authorList>
            <person name="Muller W.E."/>
            <person name="Wang X."/>
            <person name="Schroder H.C."/>
            <person name="Korzhev M."/>
            <person name="Grebenjuk V.A."/>
            <person name="Markl J.S."/>
            <person name="Jochum K.P."/>
            <person name="Pisignano D."/>
            <person name="Wiens M."/>
        </authorList>
    </citation>
    <scope>NUCLEOTIDE SEQUENCE</scope>
</reference>
<dbReference type="PROSITE" id="PS51645">
    <property type="entry name" value="PHR_CRY_ALPHA_BETA"/>
    <property type="match status" value="1"/>
</dbReference>
<dbReference type="GO" id="GO:0003904">
    <property type="term" value="F:deoxyribodipyrimidine photo-lyase activity"/>
    <property type="evidence" value="ECO:0007669"/>
    <property type="project" value="TreeGrafter"/>
</dbReference>
<dbReference type="SUPFAM" id="SSF52425">
    <property type="entry name" value="Cryptochrome/photolyase, N-terminal domain"/>
    <property type="match status" value="1"/>
</dbReference>
<comment type="cofactor">
    <cofactor evidence="1">
        <name>FAD</name>
        <dbReference type="ChEBI" id="CHEBI:57692"/>
    </cofactor>
</comment>
<dbReference type="Gene3D" id="1.25.40.80">
    <property type="match status" value="1"/>
</dbReference>
<name>D5G3Q3_SUBDO</name>
<dbReference type="GO" id="GO:0005737">
    <property type="term" value="C:cytoplasm"/>
    <property type="evidence" value="ECO:0007669"/>
    <property type="project" value="TreeGrafter"/>
</dbReference>
<comment type="similarity">
    <text evidence="2">Belongs to the DNA photolyase class-1 family.</text>
</comment>
<evidence type="ECO:0000313" key="7">
    <source>
        <dbReference type="EMBL" id="CAZ66367.1"/>
    </source>
</evidence>
<dbReference type="SUPFAM" id="SSF48173">
    <property type="entry name" value="Cryptochrome/photolyase FAD-binding domain"/>
    <property type="match status" value="1"/>
</dbReference>
<dbReference type="Pfam" id="PF03441">
    <property type="entry name" value="FAD_binding_7"/>
    <property type="match status" value="1"/>
</dbReference>
<dbReference type="InterPro" id="IPR014729">
    <property type="entry name" value="Rossmann-like_a/b/a_fold"/>
</dbReference>
<dbReference type="EMBL" id="FN421335">
    <property type="protein sequence ID" value="CAZ66367.1"/>
    <property type="molecule type" value="mRNA"/>
</dbReference>
<evidence type="ECO:0000256" key="1">
    <source>
        <dbReference type="ARBA" id="ARBA00001974"/>
    </source>
</evidence>
<dbReference type="InterPro" id="IPR036155">
    <property type="entry name" value="Crypto/Photolyase_N_sf"/>
</dbReference>
<keyword evidence="3" id="KW-0285">Flavoprotein</keyword>
<dbReference type="GO" id="GO:0003677">
    <property type="term" value="F:DNA binding"/>
    <property type="evidence" value="ECO:0007669"/>
    <property type="project" value="TreeGrafter"/>
</dbReference>
<dbReference type="InterPro" id="IPR002081">
    <property type="entry name" value="Cryptochrome/DNA_photolyase_1"/>
</dbReference>
<dbReference type="InterPro" id="IPR006050">
    <property type="entry name" value="DNA_photolyase_N"/>
</dbReference>
<dbReference type="PANTHER" id="PTHR11455">
    <property type="entry name" value="CRYPTOCHROME"/>
    <property type="match status" value="1"/>
</dbReference>
<reference evidence="7" key="1">
    <citation type="submission" date="2009-06" db="EMBL/GenBank/DDBJ databases">
        <authorList>
            <person name="Mueller W.E.G."/>
        </authorList>
    </citation>
    <scope>NUCLEOTIDE SEQUENCE</scope>
</reference>
<feature type="domain" description="Photolyase/cryptochrome alpha/beta" evidence="6">
    <location>
        <begin position="21"/>
        <end position="156"/>
    </location>
</feature>
<proteinExistence type="evidence at transcript level"/>
<keyword evidence="4" id="KW-0274">FAD</keyword>
<feature type="site" description="Electron transfer via tryptophanyl radical" evidence="5">
    <location>
        <position position="416"/>
    </location>
</feature>